<keyword evidence="1 2" id="KW-0103">Bromodomain</keyword>
<dbReference type="Proteomes" id="UP000054937">
    <property type="component" value="Unassembled WGS sequence"/>
</dbReference>
<reference evidence="5 6" key="1">
    <citation type="journal article" date="2015" name="Sci. Rep.">
        <title>Genome of the facultative scuticociliatosis pathogen Pseudocohnilembus persalinus provides insight into its virulence through horizontal gene transfer.</title>
        <authorList>
            <person name="Xiong J."/>
            <person name="Wang G."/>
            <person name="Cheng J."/>
            <person name="Tian M."/>
            <person name="Pan X."/>
            <person name="Warren A."/>
            <person name="Jiang C."/>
            <person name="Yuan D."/>
            <person name="Miao W."/>
        </authorList>
    </citation>
    <scope>NUCLEOTIDE SEQUENCE [LARGE SCALE GENOMIC DNA]</scope>
    <source>
        <strain evidence="5">36N120E</strain>
    </source>
</reference>
<dbReference type="Pfam" id="PF00439">
    <property type="entry name" value="Bromodomain"/>
    <property type="match status" value="1"/>
</dbReference>
<name>A0A0V0QSD6_PSEPJ</name>
<dbReference type="SMART" id="SM00297">
    <property type="entry name" value="BROMO"/>
    <property type="match status" value="1"/>
</dbReference>
<feature type="compositionally biased region" description="Polar residues" evidence="3">
    <location>
        <begin position="14"/>
        <end position="23"/>
    </location>
</feature>
<evidence type="ECO:0000313" key="6">
    <source>
        <dbReference type="Proteomes" id="UP000054937"/>
    </source>
</evidence>
<comment type="caution">
    <text evidence="5">The sequence shown here is derived from an EMBL/GenBank/DDBJ whole genome shotgun (WGS) entry which is preliminary data.</text>
</comment>
<dbReference type="Gene3D" id="2.40.50.40">
    <property type="match status" value="1"/>
</dbReference>
<dbReference type="InParanoid" id="A0A0V0QSD6"/>
<evidence type="ECO:0000313" key="5">
    <source>
        <dbReference type="EMBL" id="KRX04912.1"/>
    </source>
</evidence>
<feature type="region of interest" description="Disordered" evidence="3">
    <location>
        <begin position="69"/>
        <end position="99"/>
    </location>
</feature>
<accession>A0A0V0QSD6</accession>
<sequence length="427" mass="51042">MSSFDGSEEEEEFSPQQKSTRVSLRQRGGVNYNEKALYKLDEELEQELADSPLVKKSKKKNYKKIISQKYEGYDDDEDDEKDKNGSSADENTDAATDANYGTSEVGGIFFPEIDQILFRREMKDQPGKMEYLVKYKDWSYLHVDWLEEKDVINETTSMKNKLNRFNKAFDRKVMEGEIDEETIAQERYFDPTYVEVDRIIHTTELFPVIHPKKSNEIKGKWTESLVLVVNKLLNFTKDTVHYGIHFQEPVNPERDGCPNYKKIITYPMDLGSLLNRLYLDFYKNQQNVWHDLGFVFKNARKYNKDPDSDIRILSDTLRECAVFLYREWYKAQKQKYEDLKHDYYMRTDLKYREEKQNQYITEFKKEFSKFTLEEIGGLKKIMKEFINQKQDETMEFQEQLDEFIQIYEEKPGFEAEVYTYKILQQIK</sequence>
<feature type="region of interest" description="Disordered" evidence="3">
    <location>
        <begin position="1"/>
        <end position="26"/>
    </location>
</feature>
<dbReference type="OrthoDB" id="21449at2759"/>
<dbReference type="PRINTS" id="PR00503">
    <property type="entry name" value="BROMODOMAIN"/>
</dbReference>
<dbReference type="Gene3D" id="1.20.920.10">
    <property type="entry name" value="Bromodomain-like"/>
    <property type="match status" value="1"/>
</dbReference>
<evidence type="ECO:0000256" key="2">
    <source>
        <dbReference type="PROSITE-ProRule" id="PRU00035"/>
    </source>
</evidence>
<dbReference type="SUPFAM" id="SSF54160">
    <property type="entry name" value="Chromo domain-like"/>
    <property type="match status" value="1"/>
</dbReference>
<organism evidence="5 6">
    <name type="scientific">Pseudocohnilembus persalinus</name>
    <name type="common">Ciliate</name>
    <dbReference type="NCBI Taxonomy" id="266149"/>
    <lineage>
        <taxon>Eukaryota</taxon>
        <taxon>Sar</taxon>
        <taxon>Alveolata</taxon>
        <taxon>Ciliophora</taxon>
        <taxon>Intramacronucleata</taxon>
        <taxon>Oligohymenophorea</taxon>
        <taxon>Scuticociliatia</taxon>
        <taxon>Philasterida</taxon>
        <taxon>Pseudocohnilembidae</taxon>
        <taxon>Pseudocohnilembus</taxon>
    </lineage>
</organism>
<feature type="compositionally biased region" description="Acidic residues" evidence="3">
    <location>
        <begin position="1"/>
        <end position="13"/>
    </location>
</feature>
<evidence type="ECO:0000256" key="1">
    <source>
        <dbReference type="ARBA" id="ARBA00023117"/>
    </source>
</evidence>
<dbReference type="SUPFAM" id="SSF47370">
    <property type="entry name" value="Bromodomain"/>
    <property type="match status" value="1"/>
</dbReference>
<dbReference type="PANTHER" id="PTHR45926">
    <property type="entry name" value="OSJNBA0053K19.4 PROTEIN"/>
    <property type="match status" value="1"/>
</dbReference>
<feature type="domain" description="Bromo" evidence="4">
    <location>
        <begin position="238"/>
        <end position="310"/>
    </location>
</feature>
<protein>
    <submittedName>
        <fullName evidence="5">Chromo domain protein</fullName>
    </submittedName>
</protein>
<gene>
    <name evidence="5" type="ORF">PPERSA_06546</name>
</gene>
<dbReference type="CDD" id="cd04369">
    <property type="entry name" value="Bromodomain"/>
    <property type="match status" value="1"/>
</dbReference>
<evidence type="ECO:0000256" key="3">
    <source>
        <dbReference type="SAM" id="MobiDB-lite"/>
    </source>
</evidence>
<dbReference type="InterPro" id="IPR036427">
    <property type="entry name" value="Bromodomain-like_sf"/>
</dbReference>
<dbReference type="AlphaFoldDB" id="A0A0V0QSD6"/>
<dbReference type="EMBL" id="LDAU01000110">
    <property type="protein sequence ID" value="KRX04912.1"/>
    <property type="molecule type" value="Genomic_DNA"/>
</dbReference>
<evidence type="ECO:0000259" key="4">
    <source>
        <dbReference type="PROSITE" id="PS50014"/>
    </source>
</evidence>
<dbReference type="PROSITE" id="PS50014">
    <property type="entry name" value="BROMODOMAIN_2"/>
    <property type="match status" value="1"/>
</dbReference>
<keyword evidence="6" id="KW-1185">Reference proteome</keyword>
<dbReference type="InterPro" id="IPR001487">
    <property type="entry name" value="Bromodomain"/>
</dbReference>
<dbReference type="InterPro" id="IPR016197">
    <property type="entry name" value="Chromo-like_dom_sf"/>
</dbReference>
<proteinExistence type="predicted"/>